<evidence type="ECO:0000313" key="5">
    <source>
        <dbReference type="EMBL" id="GAH31959.1"/>
    </source>
</evidence>
<sequence>YKSDGVQEYTPPPSSTTDLAYIKGQEHVKRALEVAAAGGHNVIMMGPPGSGKTLLARTLPSILPPLTTEEALEVTKIYSVSGLLPSDTPLLRHRPFRSPHYTISNAGLVGGGHWPRPGEISLSHRGVLFLDELPEFGHSLLEVLRQPLEDKVITISRAQGSVTFPSNFMLVGAMNPCPCGYYGDPFRQCTCPLSLVSRYQKRISGPFIDRVDIFVEVPHIDYEKLADDRLGEKSDKVQVRVEAARSLQRKRFDGTKLACNAEMTPTEVREFCRTEEPAQSLLKAAMKQLYLSARAFHRILKLART</sequence>
<dbReference type="Pfam" id="PF01078">
    <property type="entry name" value="Mg_chelatase"/>
    <property type="match status" value="1"/>
</dbReference>
<comment type="similarity">
    <text evidence="1">Belongs to the Mg-chelatase subunits D/I family. ComM subfamily.</text>
</comment>
<accession>X1FRK8</accession>
<dbReference type="Gene3D" id="3.40.50.300">
    <property type="entry name" value="P-loop containing nucleotide triphosphate hydrolases"/>
    <property type="match status" value="1"/>
</dbReference>
<gene>
    <name evidence="5" type="ORF">S03H2_19670</name>
</gene>
<evidence type="ECO:0000259" key="4">
    <source>
        <dbReference type="SMART" id="SM00382"/>
    </source>
</evidence>
<dbReference type="Pfam" id="PF13335">
    <property type="entry name" value="Mg_chelatase_C"/>
    <property type="match status" value="1"/>
</dbReference>
<dbReference type="InterPro" id="IPR000523">
    <property type="entry name" value="Mg_chelatse_chII-like_cat_dom"/>
</dbReference>
<feature type="domain" description="AAA+ ATPase" evidence="4">
    <location>
        <begin position="38"/>
        <end position="221"/>
    </location>
</feature>
<dbReference type="PRINTS" id="PR01657">
    <property type="entry name" value="MCMFAMILY"/>
</dbReference>
<reference evidence="5" key="1">
    <citation type="journal article" date="2014" name="Front. Microbiol.">
        <title>High frequency of phylogenetically diverse reductive dehalogenase-homologous genes in deep subseafloor sedimentary metagenomes.</title>
        <authorList>
            <person name="Kawai M."/>
            <person name="Futagami T."/>
            <person name="Toyoda A."/>
            <person name="Takaki Y."/>
            <person name="Nishi S."/>
            <person name="Hori S."/>
            <person name="Arai W."/>
            <person name="Tsubouchi T."/>
            <person name="Morono Y."/>
            <person name="Uchiyama I."/>
            <person name="Ito T."/>
            <person name="Fujiyama A."/>
            <person name="Inagaki F."/>
            <person name="Takami H."/>
        </authorList>
    </citation>
    <scope>NUCLEOTIDE SEQUENCE</scope>
    <source>
        <strain evidence="5">Expedition CK06-06</strain>
    </source>
</reference>
<keyword evidence="3" id="KW-0067">ATP-binding</keyword>
<comment type="caution">
    <text evidence="5">The sequence shown here is derived from an EMBL/GenBank/DDBJ whole genome shotgun (WGS) entry which is preliminary data.</text>
</comment>
<dbReference type="InterPro" id="IPR003593">
    <property type="entry name" value="AAA+_ATPase"/>
</dbReference>
<dbReference type="PANTHER" id="PTHR32039:SF7">
    <property type="entry name" value="COMPETENCE PROTEIN COMM"/>
    <property type="match status" value="1"/>
</dbReference>
<dbReference type="AlphaFoldDB" id="X1FRK8"/>
<dbReference type="EMBL" id="BARU01010297">
    <property type="protein sequence ID" value="GAH31959.1"/>
    <property type="molecule type" value="Genomic_DNA"/>
</dbReference>
<dbReference type="InterPro" id="IPR025158">
    <property type="entry name" value="Mg_chelat-rel_C"/>
</dbReference>
<feature type="non-terminal residue" evidence="5">
    <location>
        <position position="305"/>
    </location>
</feature>
<proteinExistence type="inferred from homology"/>
<keyword evidence="2" id="KW-0547">Nucleotide-binding</keyword>
<dbReference type="SUPFAM" id="SSF52540">
    <property type="entry name" value="P-loop containing nucleoside triphosphate hydrolases"/>
    <property type="match status" value="1"/>
</dbReference>
<dbReference type="GO" id="GO:0003677">
    <property type="term" value="F:DNA binding"/>
    <property type="evidence" value="ECO:0007669"/>
    <property type="project" value="InterPro"/>
</dbReference>
<dbReference type="PANTHER" id="PTHR32039">
    <property type="entry name" value="MAGNESIUM-CHELATASE SUBUNIT CHLI"/>
    <property type="match status" value="1"/>
</dbReference>
<protein>
    <recommendedName>
        <fullName evidence="4">AAA+ ATPase domain-containing protein</fullName>
    </recommendedName>
</protein>
<dbReference type="GO" id="GO:0005524">
    <property type="term" value="F:ATP binding"/>
    <property type="evidence" value="ECO:0007669"/>
    <property type="project" value="UniProtKB-KW"/>
</dbReference>
<dbReference type="SMART" id="SM00382">
    <property type="entry name" value="AAA"/>
    <property type="match status" value="1"/>
</dbReference>
<dbReference type="InterPro" id="IPR004482">
    <property type="entry name" value="Mg_chelat-rel"/>
</dbReference>
<evidence type="ECO:0000256" key="1">
    <source>
        <dbReference type="ARBA" id="ARBA00006354"/>
    </source>
</evidence>
<feature type="non-terminal residue" evidence="5">
    <location>
        <position position="1"/>
    </location>
</feature>
<dbReference type="InterPro" id="IPR045006">
    <property type="entry name" value="CHLI-like"/>
</dbReference>
<name>X1FRK8_9ZZZZ</name>
<evidence type="ECO:0000256" key="3">
    <source>
        <dbReference type="ARBA" id="ARBA00022840"/>
    </source>
</evidence>
<dbReference type="NCBIfam" id="TIGR00368">
    <property type="entry name" value="YifB family Mg chelatase-like AAA ATPase"/>
    <property type="match status" value="1"/>
</dbReference>
<evidence type="ECO:0000256" key="2">
    <source>
        <dbReference type="ARBA" id="ARBA00022741"/>
    </source>
</evidence>
<dbReference type="InterPro" id="IPR001208">
    <property type="entry name" value="MCM_dom"/>
</dbReference>
<organism evidence="5">
    <name type="scientific">marine sediment metagenome</name>
    <dbReference type="NCBI Taxonomy" id="412755"/>
    <lineage>
        <taxon>unclassified sequences</taxon>
        <taxon>metagenomes</taxon>
        <taxon>ecological metagenomes</taxon>
    </lineage>
</organism>
<dbReference type="InterPro" id="IPR027417">
    <property type="entry name" value="P-loop_NTPase"/>
</dbReference>